<feature type="region of interest" description="Disordered" evidence="1">
    <location>
        <begin position="1"/>
        <end position="42"/>
    </location>
</feature>
<organism evidence="3 4">
    <name type="scientific">Buddleja alternifolia</name>
    <dbReference type="NCBI Taxonomy" id="168488"/>
    <lineage>
        <taxon>Eukaryota</taxon>
        <taxon>Viridiplantae</taxon>
        <taxon>Streptophyta</taxon>
        <taxon>Embryophyta</taxon>
        <taxon>Tracheophyta</taxon>
        <taxon>Spermatophyta</taxon>
        <taxon>Magnoliopsida</taxon>
        <taxon>eudicotyledons</taxon>
        <taxon>Gunneridae</taxon>
        <taxon>Pentapetalae</taxon>
        <taxon>asterids</taxon>
        <taxon>lamiids</taxon>
        <taxon>Lamiales</taxon>
        <taxon>Scrophulariaceae</taxon>
        <taxon>Buddlejeae</taxon>
        <taxon>Buddleja</taxon>
    </lineage>
</organism>
<reference evidence="3" key="1">
    <citation type="submission" date="2019-10" db="EMBL/GenBank/DDBJ databases">
        <authorList>
            <person name="Zhang R."/>
            <person name="Pan Y."/>
            <person name="Wang J."/>
            <person name="Ma R."/>
            <person name="Yu S."/>
        </authorList>
    </citation>
    <scope>NUCLEOTIDE SEQUENCE</scope>
    <source>
        <strain evidence="3">LA-IB0</strain>
        <tissue evidence="3">Leaf</tissue>
    </source>
</reference>
<evidence type="ECO:0000259" key="2">
    <source>
        <dbReference type="Pfam" id="PF23324"/>
    </source>
</evidence>
<dbReference type="PANTHER" id="PTHR34272:SF1">
    <property type="entry name" value="EXPRESSED PROTEIN"/>
    <property type="match status" value="1"/>
</dbReference>
<dbReference type="Pfam" id="PF23324">
    <property type="entry name" value="DUF7086"/>
    <property type="match status" value="1"/>
</dbReference>
<accession>A0AAV6X1X0</accession>
<dbReference type="Proteomes" id="UP000826271">
    <property type="component" value="Unassembled WGS sequence"/>
</dbReference>
<evidence type="ECO:0000313" key="3">
    <source>
        <dbReference type="EMBL" id="KAG8376458.1"/>
    </source>
</evidence>
<feature type="compositionally biased region" description="Polar residues" evidence="1">
    <location>
        <begin position="30"/>
        <end position="40"/>
    </location>
</feature>
<dbReference type="InterPro" id="IPR055513">
    <property type="entry name" value="DUF7086"/>
</dbReference>
<feature type="domain" description="DUF7086" evidence="2">
    <location>
        <begin position="76"/>
        <end position="208"/>
    </location>
</feature>
<comment type="caution">
    <text evidence="3">The sequence shown here is derived from an EMBL/GenBank/DDBJ whole genome shotgun (WGS) entry which is preliminary data.</text>
</comment>
<proteinExistence type="predicted"/>
<dbReference type="EMBL" id="WHWC01000009">
    <property type="protein sequence ID" value="KAG8376458.1"/>
    <property type="molecule type" value="Genomic_DNA"/>
</dbReference>
<sequence>MLYPSSPNNQQFLDLSLSTPSDDPPPTHAPPQQDTLTTAPTRRRRSVNQILRPGKSLTIPPPYPWSTTRRATVHSLQYLQAKSINTITGRVQCKKCDRKFSIEYDLHDKFAEVAIFIAKNDDEMHHRAPEAWMNPSLPNCKFCDQNNCAKPIMSKKRSINWLFLFLGQMIGVCKLSELKYFCKHTKNHRTGAKNRVLYLTYMGLCRQLNPAPL</sequence>
<gene>
    <name evidence="3" type="ORF">BUALT_Bualt09G0065400</name>
</gene>
<name>A0AAV6X1X0_9LAMI</name>
<evidence type="ECO:0000313" key="4">
    <source>
        <dbReference type="Proteomes" id="UP000826271"/>
    </source>
</evidence>
<feature type="compositionally biased region" description="Polar residues" evidence="1">
    <location>
        <begin position="1"/>
        <end position="12"/>
    </location>
</feature>
<dbReference type="AlphaFoldDB" id="A0AAV6X1X0"/>
<keyword evidence="4" id="KW-1185">Reference proteome</keyword>
<protein>
    <recommendedName>
        <fullName evidence="2">DUF7086 domain-containing protein</fullName>
    </recommendedName>
</protein>
<evidence type="ECO:0000256" key="1">
    <source>
        <dbReference type="SAM" id="MobiDB-lite"/>
    </source>
</evidence>
<dbReference type="PANTHER" id="PTHR34272">
    <property type="entry name" value="EXPRESSED PROTEIN"/>
    <property type="match status" value="1"/>
</dbReference>